<reference evidence="2" key="1">
    <citation type="journal article" date="2016" name="Nature">
        <title>Genome evolution in the allotetraploid frog Xenopus laevis.</title>
        <authorList>
            <person name="Session A.M."/>
            <person name="Uno Y."/>
            <person name="Kwon T."/>
            <person name="Chapman J.A."/>
            <person name="Toyoda A."/>
            <person name="Takahashi S."/>
            <person name="Fukui A."/>
            <person name="Hikosaka A."/>
            <person name="Suzuki A."/>
            <person name="Kondo M."/>
            <person name="van Heeringen S.J."/>
            <person name="Quigley I."/>
            <person name="Heinz S."/>
            <person name="Ogino H."/>
            <person name="Ochi H."/>
            <person name="Hellsten U."/>
            <person name="Lyons J.B."/>
            <person name="Simakov O."/>
            <person name="Putnam N."/>
            <person name="Stites J."/>
            <person name="Kuroki Y."/>
            <person name="Tanaka T."/>
            <person name="Michiue T."/>
            <person name="Watanabe M."/>
            <person name="Bogdanovic O."/>
            <person name="Lister R."/>
            <person name="Georgiou G."/>
            <person name="Paranjpe S.S."/>
            <person name="van Kruijsbergen I."/>
            <person name="Shu S."/>
            <person name="Carlson J."/>
            <person name="Kinoshita T."/>
            <person name="Ohta Y."/>
            <person name="Mawaribuchi S."/>
            <person name="Jenkins J."/>
            <person name="Grimwood J."/>
            <person name="Schmutz J."/>
            <person name="Mitros T."/>
            <person name="Mozaffari S.V."/>
            <person name="Suzuki Y."/>
            <person name="Haramoto Y."/>
            <person name="Yamamoto T.S."/>
            <person name="Takagi C."/>
            <person name="Heald R."/>
            <person name="Miller K."/>
            <person name="Haudenschild C."/>
            <person name="Kitzman J."/>
            <person name="Nakayama T."/>
            <person name="Izutsu Y."/>
            <person name="Robert J."/>
            <person name="Fortriede J."/>
            <person name="Burns K."/>
            <person name="Lotay V."/>
            <person name="Karimi K."/>
            <person name="Yasuoka Y."/>
            <person name="Dichmann D.S."/>
            <person name="Flajnik M.F."/>
            <person name="Houston D.W."/>
            <person name="Shendure J."/>
            <person name="DuPasquier L."/>
            <person name="Vize P.D."/>
            <person name="Zorn A.M."/>
            <person name="Ito M."/>
            <person name="Marcotte E.M."/>
            <person name="Wallingford J.B."/>
            <person name="Ito Y."/>
            <person name="Asashima M."/>
            <person name="Ueno N."/>
            <person name="Matsuda Y."/>
            <person name="Veenstra G.J."/>
            <person name="Fujiyama A."/>
            <person name="Harland R.M."/>
            <person name="Taira M."/>
            <person name="Rokhsar D.S."/>
        </authorList>
    </citation>
    <scope>NUCLEOTIDE SEQUENCE [LARGE SCALE GENOMIC DNA]</scope>
    <source>
        <strain evidence="2">J</strain>
    </source>
</reference>
<gene>
    <name evidence="1" type="ORF">XELAEV_18028701mg</name>
</gene>
<organism evidence="1 2">
    <name type="scientific">Xenopus laevis</name>
    <name type="common">African clawed frog</name>
    <dbReference type="NCBI Taxonomy" id="8355"/>
    <lineage>
        <taxon>Eukaryota</taxon>
        <taxon>Metazoa</taxon>
        <taxon>Chordata</taxon>
        <taxon>Craniata</taxon>
        <taxon>Vertebrata</taxon>
        <taxon>Euteleostomi</taxon>
        <taxon>Amphibia</taxon>
        <taxon>Batrachia</taxon>
        <taxon>Anura</taxon>
        <taxon>Pipoidea</taxon>
        <taxon>Pipidae</taxon>
        <taxon>Xenopodinae</taxon>
        <taxon>Xenopus</taxon>
        <taxon>Xenopus</taxon>
    </lineage>
</organism>
<proteinExistence type="predicted"/>
<dbReference type="EMBL" id="CM004475">
    <property type="protein sequence ID" value="OCT77609.1"/>
    <property type="molecule type" value="Genomic_DNA"/>
</dbReference>
<dbReference type="Proteomes" id="UP000694892">
    <property type="component" value="Chromosome 5S"/>
</dbReference>
<accession>A0A974CQ32</accession>
<protein>
    <submittedName>
        <fullName evidence="1">Uncharacterized protein</fullName>
    </submittedName>
</protein>
<name>A0A974CQ32_XENLA</name>
<sequence length="100" mass="11225">MTRLLTGKIGNGLNLSTQKKGFQKETLLLRVTMLSSCVSMKIPSAAWQDFPWGDKFQLILPVQMLHIASTVMEFSALSTRSCTTTVTITQRNQCLSQRFL</sequence>
<evidence type="ECO:0000313" key="1">
    <source>
        <dbReference type="EMBL" id="OCT77609.1"/>
    </source>
</evidence>
<evidence type="ECO:0000313" key="2">
    <source>
        <dbReference type="Proteomes" id="UP000694892"/>
    </source>
</evidence>
<dbReference type="AlphaFoldDB" id="A0A974CQ32"/>